<evidence type="ECO:0000313" key="2">
    <source>
        <dbReference type="Proteomes" id="UP000564885"/>
    </source>
</evidence>
<dbReference type="AlphaFoldDB" id="A0A849I971"/>
<keyword evidence="2" id="KW-1185">Reference proteome</keyword>
<name>A0A849I971_9HYPH</name>
<evidence type="ECO:0000313" key="1">
    <source>
        <dbReference type="EMBL" id="NNM73861.1"/>
    </source>
</evidence>
<accession>A0A849I971</accession>
<comment type="caution">
    <text evidence="1">The sequence shown here is derived from an EMBL/GenBank/DDBJ whole genome shotgun (WGS) entry which is preliminary data.</text>
</comment>
<organism evidence="1 2">
    <name type="scientific">Enterovirga aerilata</name>
    <dbReference type="NCBI Taxonomy" id="2730920"/>
    <lineage>
        <taxon>Bacteria</taxon>
        <taxon>Pseudomonadati</taxon>
        <taxon>Pseudomonadota</taxon>
        <taxon>Alphaproteobacteria</taxon>
        <taxon>Hyphomicrobiales</taxon>
        <taxon>Methylobacteriaceae</taxon>
        <taxon>Enterovirga</taxon>
    </lineage>
</organism>
<reference evidence="1 2" key="1">
    <citation type="submission" date="2020-04" db="EMBL/GenBank/DDBJ databases">
        <title>Enterovirga sp. isolate from soil.</title>
        <authorList>
            <person name="Chea S."/>
            <person name="Kim D.-U."/>
        </authorList>
    </citation>
    <scope>NUCLEOTIDE SEQUENCE [LARGE SCALE GENOMIC DNA]</scope>
    <source>
        <strain evidence="1 2">DB1703</strain>
    </source>
</reference>
<protein>
    <recommendedName>
        <fullName evidence="3">Rap1a immunity protein domain-containing protein</fullName>
    </recommendedName>
</protein>
<proteinExistence type="predicted"/>
<gene>
    <name evidence="1" type="ORF">HJG44_15870</name>
</gene>
<dbReference type="Proteomes" id="UP000564885">
    <property type="component" value="Unassembled WGS sequence"/>
</dbReference>
<evidence type="ECO:0008006" key="3">
    <source>
        <dbReference type="Google" id="ProtNLM"/>
    </source>
</evidence>
<sequence length="110" mass="11745">MAAALFAPAPASSQAVKIVGIGAVPCTTFLQQASADPRAGREYMAWAQGYLSGLLIRAPEGKDENLDLSPASFPLRKQAEFLRVYCETNRGADFSDAVENLYKALRAPPG</sequence>
<dbReference type="EMBL" id="JABEPP010000004">
    <property type="protein sequence ID" value="NNM73861.1"/>
    <property type="molecule type" value="Genomic_DNA"/>
</dbReference>